<keyword evidence="4" id="KW-0309">Germination</keyword>
<proteinExistence type="inferred from homology"/>
<evidence type="ECO:0000256" key="1">
    <source>
        <dbReference type="ARBA" id="ARBA00004141"/>
    </source>
</evidence>
<evidence type="ECO:0000256" key="3">
    <source>
        <dbReference type="ARBA" id="ARBA00022448"/>
    </source>
</evidence>
<dbReference type="RefSeq" id="WP_267150809.1">
    <property type="nucleotide sequence ID" value="NZ_JAPMLT010000002.1"/>
</dbReference>
<feature type="transmembrane region" description="Helical" evidence="8">
    <location>
        <begin position="228"/>
        <end position="248"/>
    </location>
</feature>
<reference evidence="9 10" key="1">
    <citation type="submission" date="2022-11" db="EMBL/GenBank/DDBJ databases">
        <title>Study of microbial diversity in lake waters.</title>
        <authorList>
            <person name="Zhang J."/>
        </authorList>
    </citation>
    <scope>NUCLEOTIDE SEQUENCE [LARGE SCALE GENOMIC DNA]</scope>
    <source>
        <strain evidence="9 10">DT12</strain>
    </source>
</reference>
<dbReference type="PANTHER" id="PTHR34975">
    <property type="entry name" value="SPORE GERMINATION PROTEIN A2"/>
    <property type="match status" value="1"/>
</dbReference>
<feature type="transmembrane region" description="Helical" evidence="8">
    <location>
        <begin position="280"/>
        <end position="302"/>
    </location>
</feature>
<dbReference type="InterPro" id="IPR004761">
    <property type="entry name" value="Spore_GerAB"/>
</dbReference>
<evidence type="ECO:0000256" key="7">
    <source>
        <dbReference type="ARBA" id="ARBA00023136"/>
    </source>
</evidence>
<evidence type="ECO:0000313" key="10">
    <source>
        <dbReference type="Proteomes" id="UP001208017"/>
    </source>
</evidence>
<comment type="subcellular location">
    <subcellularLocation>
        <location evidence="1">Membrane</location>
        <topology evidence="1">Multi-pass membrane protein</topology>
    </subcellularLocation>
</comment>
<evidence type="ECO:0000256" key="6">
    <source>
        <dbReference type="ARBA" id="ARBA00022989"/>
    </source>
</evidence>
<dbReference type="Proteomes" id="UP001208017">
    <property type="component" value="Unassembled WGS sequence"/>
</dbReference>
<feature type="transmembrane region" description="Helical" evidence="8">
    <location>
        <begin position="122"/>
        <end position="142"/>
    </location>
</feature>
<organism evidence="9 10">
    <name type="scientific">Tumebacillus lacus</name>
    <dbReference type="NCBI Taxonomy" id="2995335"/>
    <lineage>
        <taxon>Bacteria</taxon>
        <taxon>Bacillati</taxon>
        <taxon>Bacillota</taxon>
        <taxon>Bacilli</taxon>
        <taxon>Bacillales</taxon>
        <taxon>Alicyclobacillaceae</taxon>
        <taxon>Tumebacillus</taxon>
    </lineage>
</organism>
<keyword evidence="3" id="KW-0813">Transport</keyword>
<dbReference type="EMBL" id="JAPMLT010000002">
    <property type="protein sequence ID" value="MCX7569572.1"/>
    <property type="molecule type" value="Genomic_DNA"/>
</dbReference>
<feature type="transmembrane region" description="Helical" evidence="8">
    <location>
        <begin position="154"/>
        <end position="176"/>
    </location>
</feature>
<keyword evidence="5 8" id="KW-0812">Transmembrane</keyword>
<evidence type="ECO:0000256" key="5">
    <source>
        <dbReference type="ARBA" id="ARBA00022692"/>
    </source>
</evidence>
<name>A0ABT3X1C4_9BACL</name>
<dbReference type="NCBIfam" id="TIGR00912">
    <property type="entry name" value="2A0309"/>
    <property type="match status" value="1"/>
</dbReference>
<keyword evidence="6 8" id="KW-1133">Transmembrane helix</keyword>
<evidence type="ECO:0000256" key="2">
    <source>
        <dbReference type="ARBA" id="ARBA00007998"/>
    </source>
</evidence>
<feature type="transmembrane region" description="Helical" evidence="8">
    <location>
        <begin position="20"/>
        <end position="38"/>
    </location>
</feature>
<evidence type="ECO:0000313" key="9">
    <source>
        <dbReference type="EMBL" id="MCX7569572.1"/>
    </source>
</evidence>
<protein>
    <submittedName>
        <fullName evidence="9">GerAB/ArcD/ProY family transporter</fullName>
    </submittedName>
</protein>
<gene>
    <name evidence="9" type="ORF">OS242_06320</name>
</gene>
<feature type="transmembrane region" description="Helical" evidence="8">
    <location>
        <begin position="339"/>
        <end position="363"/>
    </location>
</feature>
<dbReference type="Gene3D" id="1.20.1740.10">
    <property type="entry name" value="Amino acid/polyamine transporter I"/>
    <property type="match status" value="1"/>
</dbReference>
<feature type="transmembrane region" description="Helical" evidence="8">
    <location>
        <begin position="314"/>
        <end position="333"/>
    </location>
</feature>
<dbReference type="PANTHER" id="PTHR34975:SF2">
    <property type="entry name" value="SPORE GERMINATION PROTEIN A2"/>
    <property type="match status" value="1"/>
</dbReference>
<comment type="caution">
    <text evidence="9">The sequence shown here is derived from an EMBL/GenBank/DDBJ whole genome shotgun (WGS) entry which is preliminary data.</text>
</comment>
<evidence type="ECO:0000256" key="4">
    <source>
        <dbReference type="ARBA" id="ARBA00022544"/>
    </source>
</evidence>
<comment type="similarity">
    <text evidence="2">Belongs to the amino acid-polyamine-organocation (APC) superfamily. Spore germination protein (SGP) (TC 2.A.3.9) family.</text>
</comment>
<accession>A0ABT3X1C4</accession>
<feature type="transmembrane region" description="Helical" evidence="8">
    <location>
        <begin position="92"/>
        <end position="116"/>
    </location>
</feature>
<sequence length="383" mass="42930">MNDLPKQAKNDHSLRSIDFIQTLFFVQTVQVGIGLFNLPRIVSEEAGHDGWISILLAGGLSQISMVVIVVLLRRFHNCDLYAIMTHVFGKWIGRLFGGLFALYAVCVAAIVSRTYIEIVQSWLFPTTSTLVFFLLFVVPLLYCATGGPRVLGQFAVVTFFATFWLMLFLITPGLQIETTFYQPLFEAPIGDLVRGLWKVSASVVGFELLLVIYPYVQRKNKVMLASSIGIWFTTFIYLIVTLVAIGFYSQEQIKDMISPTLHMFKVVQIPIIERVEHIGIATWSFLIVNTAGSYLWAAGRYLYTYGRWSEKRCIYLVVPLLILLGVFPQDVFVLVSFEYYLGLIGGTVSLALPALLLICAIVLKKKGEPPQPGDSEPKEEATA</sequence>
<dbReference type="Pfam" id="PF03845">
    <property type="entry name" value="Spore_permease"/>
    <property type="match status" value="1"/>
</dbReference>
<feature type="transmembrane region" description="Helical" evidence="8">
    <location>
        <begin position="50"/>
        <end position="72"/>
    </location>
</feature>
<keyword evidence="7 8" id="KW-0472">Membrane</keyword>
<feature type="transmembrane region" description="Helical" evidence="8">
    <location>
        <begin position="196"/>
        <end position="216"/>
    </location>
</feature>
<keyword evidence="10" id="KW-1185">Reference proteome</keyword>
<evidence type="ECO:0000256" key="8">
    <source>
        <dbReference type="SAM" id="Phobius"/>
    </source>
</evidence>